<evidence type="ECO:0000259" key="3">
    <source>
        <dbReference type="PROSITE" id="PS50093"/>
    </source>
</evidence>
<dbReference type="Proteomes" id="UP000293952">
    <property type="component" value="Unassembled WGS sequence"/>
</dbReference>
<evidence type="ECO:0000256" key="1">
    <source>
        <dbReference type="ARBA" id="ARBA00022729"/>
    </source>
</evidence>
<dbReference type="AlphaFoldDB" id="A0A4V1WFX9"/>
<dbReference type="Gene3D" id="2.80.10.50">
    <property type="match status" value="6"/>
</dbReference>
<dbReference type="InterPro" id="IPR022409">
    <property type="entry name" value="PKD/Chitinase_dom"/>
</dbReference>
<feature type="signal peptide" evidence="2">
    <location>
        <begin position="1"/>
        <end position="21"/>
    </location>
</feature>
<feature type="domain" description="PKD" evidence="3">
    <location>
        <begin position="961"/>
        <end position="1010"/>
    </location>
</feature>
<feature type="domain" description="PKD" evidence="3">
    <location>
        <begin position="876"/>
        <end position="927"/>
    </location>
</feature>
<dbReference type="SUPFAM" id="SSF101898">
    <property type="entry name" value="NHL repeat"/>
    <property type="match status" value="1"/>
</dbReference>
<dbReference type="OrthoDB" id="9805017at2"/>
<organism evidence="4 5">
    <name type="scientific">Brumimicrobium glaciale</name>
    <dbReference type="NCBI Taxonomy" id="200475"/>
    <lineage>
        <taxon>Bacteria</taxon>
        <taxon>Pseudomonadati</taxon>
        <taxon>Bacteroidota</taxon>
        <taxon>Flavobacteriia</taxon>
        <taxon>Flavobacteriales</taxon>
        <taxon>Crocinitomicaceae</taxon>
        <taxon>Brumimicrobium</taxon>
    </lineage>
</organism>
<dbReference type="SUPFAM" id="SSF49299">
    <property type="entry name" value="PKD domain"/>
    <property type="match status" value="2"/>
</dbReference>
<dbReference type="InterPro" id="IPR013783">
    <property type="entry name" value="Ig-like_fold"/>
</dbReference>
<dbReference type="EMBL" id="SETE01000002">
    <property type="protein sequence ID" value="RYM34756.1"/>
    <property type="molecule type" value="Genomic_DNA"/>
</dbReference>
<evidence type="ECO:0000256" key="2">
    <source>
        <dbReference type="SAM" id="SignalP"/>
    </source>
</evidence>
<feature type="chain" id="PRO_5020248727" evidence="2">
    <location>
        <begin position="22"/>
        <end position="1124"/>
    </location>
</feature>
<dbReference type="InterPro" id="IPR013431">
    <property type="entry name" value="Delta_60_rpt"/>
</dbReference>
<evidence type="ECO:0000313" key="5">
    <source>
        <dbReference type="Proteomes" id="UP000293952"/>
    </source>
</evidence>
<dbReference type="NCBIfam" id="TIGR02608">
    <property type="entry name" value="delta_60_rpt"/>
    <property type="match status" value="10"/>
</dbReference>
<sequence length="1124" mass="121416">MKFKFASFLILNLLIVHCAIGQHGEVDLSFNPYDTTLFGTYIGPDDEVKIIYEQLDGKRIVAGEFLNYNGELKKYITRITSSGALDTSFNQSQFDLGFSISGLDVQGDGKIIVGGGISVTNLGYRNIVRLNSDGTVDTTFDTGPTPGGYVRKIKIQPNGKILVAGNFTGWNGSPSKIIRLNTDGTIDSTFLVNGTISYIHDIGLLSTGEIIITGDFTSLNGISCKGYAKLNSDGTAVTGFTYDSFLGVANFWHKSQVQDDDKTIIQSSGKLYRINSNGTIDTSFTNSNGGSIHALKLLSSGKIAIGGGFNSFNGHPSKRVAVLNNDGTVDTTFNTQINGNSPGVKCITETITGNLAIGGTFTKVNMAMHTNLTEVDLTGTTIIPPLGIQQGFVFSLAIQPDNKILVGGSFTHYAGQASRGLARLNMNGELDTAFQNKLGLGVAGEIQDIYVLPNQKILVGGNFLSVNGYPADRIARINADGSVDTTFNGPTFLHGGVNSIDVQPNGKILVGGNFRYVNGSPQDYIARLEVDGAYDNSFFSPLWDNVTFGMSANKIQIVSNSKIMVTGKFACCNPVVRLNANGTIDGSFYFNLSGTVYDFVELDNGKYIIGGTAFSNNGQVPYLLMGINSDGSYDPTFNETNPGYFGYSSSLVKTINRISDDHILVSGTFPSVPNGTRNAFILSNSGQRDTLFDVPESFSMGQVRALDIQSDGRIIVAGNFDYIGSVKRNGIARLHRSTFLTDQVDCEDTTYQFGNWLIDPVLPGTYVDTLQSAMGTDSIVSLTLTLNNTLIKDMSQFDEFTLFAEESGYSYHWIDCVSNATVIGETNQYFSPSTPGTYAVELTLNHCVDTSNCVTINFCNSISDYSYVDNGNGNYSFTNSSTGDFTDVHWAFGDGSTSILENPNHTFNTNGTYYVVLTVNDSVNTITCFDYFIDTIIVSNAPVQLDCNAGFVVYPDTNGGVNVINSSTGNNLSYLWDFGDGTTSTQQNPTHNYNSNGPFYLCLTVDNQAGCVDFYCDSIGENGVVFKANGFTINVSSTPNTVGLNNEVNLNLEVDIYPNPTSNQLSILTELSLNKVTIFDFTGKILKTAIDGFDKIDVSDLSSGTYFIVLSTEKGSINKRFVKL</sequence>
<comment type="caution">
    <text evidence="4">The sequence shown here is derived from an EMBL/GenBank/DDBJ whole genome shotgun (WGS) entry which is preliminary data.</text>
</comment>
<dbReference type="SUPFAM" id="SSF63829">
    <property type="entry name" value="Calcium-dependent phosphotriesterase"/>
    <property type="match status" value="2"/>
</dbReference>
<name>A0A4V1WFX9_9FLAO</name>
<protein>
    <submittedName>
        <fullName evidence="4">PKD domain-containing protein</fullName>
    </submittedName>
</protein>
<dbReference type="SMART" id="SM00089">
    <property type="entry name" value="PKD"/>
    <property type="match status" value="2"/>
</dbReference>
<dbReference type="Gene3D" id="2.60.40.10">
    <property type="entry name" value="Immunoglobulins"/>
    <property type="match status" value="2"/>
</dbReference>
<keyword evidence="1 2" id="KW-0732">Signal</keyword>
<proteinExistence type="predicted"/>
<dbReference type="PROSITE" id="PS50093">
    <property type="entry name" value="PKD"/>
    <property type="match status" value="2"/>
</dbReference>
<dbReference type="InterPro" id="IPR000601">
    <property type="entry name" value="PKD_dom"/>
</dbReference>
<dbReference type="Pfam" id="PF18962">
    <property type="entry name" value="Por_Secre_tail"/>
    <property type="match status" value="1"/>
</dbReference>
<accession>A0A4V1WFX9</accession>
<evidence type="ECO:0000313" key="4">
    <source>
        <dbReference type="EMBL" id="RYM34756.1"/>
    </source>
</evidence>
<dbReference type="Pfam" id="PF17164">
    <property type="entry name" value="DUF5122"/>
    <property type="match status" value="12"/>
</dbReference>
<dbReference type="InterPro" id="IPR026444">
    <property type="entry name" value="Secre_tail"/>
</dbReference>
<dbReference type="Pfam" id="PF18911">
    <property type="entry name" value="PKD_4"/>
    <property type="match status" value="2"/>
</dbReference>
<dbReference type="InterPro" id="IPR035986">
    <property type="entry name" value="PKD_dom_sf"/>
</dbReference>
<dbReference type="CDD" id="cd00146">
    <property type="entry name" value="PKD"/>
    <property type="match status" value="2"/>
</dbReference>
<reference evidence="4 5" key="1">
    <citation type="submission" date="2019-02" db="EMBL/GenBank/DDBJ databases">
        <title>Genome sequence of the sea-ice species Brumimicrobium glaciale.</title>
        <authorList>
            <person name="Bowman J.P."/>
        </authorList>
    </citation>
    <scope>NUCLEOTIDE SEQUENCE [LARGE SCALE GENOMIC DNA]</scope>
    <source>
        <strain evidence="4 5">IC156</strain>
    </source>
</reference>
<keyword evidence="5" id="KW-1185">Reference proteome</keyword>
<dbReference type="NCBIfam" id="TIGR04183">
    <property type="entry name" value="Por_Secre_tail"/>
    <property type="match status" value="1"/>
</dbReference>
<gene>
    <name evidence="4" type="ORF">ERX46_05115</name>
</gene>
<dbReference type="RefSeq" id="WP_130092765.1">
    <property type="nucleotide sequence ID" value="NZ_SETE01000002.1"/>
</dbReference>